<accession>A0A0S4QZC0</accession>
<dbReference type="PROSITE" id="PS51898">
    <property type="entry name" value="TYR_RECOMBINASE"/>
    <property type="match status" value="1"/>
</dbReference>
<evidence type="ECO:0000313" key="7">
    <source>
        <dbReference type="Proteomes" id="UP000198802"/>
    </source>
</evidence>
<evidence type="ECO:0000313" key="6">
    <source>
        <dbReference type="EMBL" id="CUU60976.1"/>
    </source>
</evidence>
<name>A0A0S4QZC0_9ACTN</name>
<dbReference type="AlphaFoldDB" id="A0A0S4QZC0"/>
<dbReference type="Pfam" id="PF00589">
    <property type="entry name" value="Phage_integrase"/>
    <property type="match status" value="1"/>
</dbReference>
<feature type="domain" description="Tyr recombinase" evidence="4">
    <location>
        <begin position="141"/>
        <end position="345"/>
    </location>
</feature>
<dbReference type="InterPro" id="IPR052925">
    <property type="entry name" value="Phage_Integrase-like_Recomb"/>
</dbReference>
<reference evidence="7" key="1">
    <citation type="submission" date="2015-11" db="EMBL/GenBank/DDBJ databases">
        <authorList>
            <person name="Varghese N."/>
        </authorList>
    </citation>
    <scope>NUCLEOTIDE SEQUENCE [LARGE SCALE GENOMIC DNA]</scope>
    <source>
        <strain evidence="7">DSM 45899</strain>
    </source>
</reference>
<dbReference type="RefSeq" id="WP_242666591.1">
    <property type="nucleotide sequence ID" value="NZ_FAOZ01000052.1"/>
</dbReference>
<keyword evidence="7" id="KW-1185">Reference proteome</keyword>
<feature type="domain" description="Core-binding (CB)" evidence="5">
    <location>
        <begin position="32"/>
        <end position="117"/>
    </location>
</feature>
<evidence type="ECO:0000259" key="5">
    <source>
        <dbReference type="PROSITE" id="PS51900"/>
    </source>
</evidence>
<dbReference type="GO" id="GO:0003677">
    <property type="term" value="F:DNA binding"/>
    <property type="evidence" value="ECO:0007669"/>
    <property type="project" value="UniProtKB-UniRule"/>
</dbReference>
<dbReference type="InterPro" id="IPR002104">
    <property type="entry name" value="Integrase_catalytic"/>
</dbReference>
<dbReference type="InterPro" id="IPR011010">
    <property type="entry name" value="DNA_brk_join_enz"/>
</dbReference>
<dbReference type="PANTHER" id="PTHR34605:SF4">
    <property type="entry name" value="DNA ADENINE METHYLTRANSFERASE"/>
    <property type="match status" value="1"/>
</dbReference>
<dbReference type="InterPro" id="IPR010998">
    <property type="entry name" value="Integrase_recombinase_N"/>
</dbReference>
<protein>
    <submittedName>
        <fullName evidence="6">Site-specific recombinase XerD</fullName>
    </submittedName>
</protein>
<dbReference type="PROSITE" id="PS51900">
    <property type="entry name" value="CB"/>
    <property type="match status" value="1"/>
</dbReference>
<gene>
    <name evidence="6" type="ORF">Ga0074812_1521</name>
</gene>
<evidence type="ECO:0000256" key="1">
    <source>
        <dbReference type="ARBA" id="ARBA00023125"/>
    </source>
</evidence>
<keyword evidence="2" id="KW-0233">DNA recombination</keyword>
<keyword evidence="1 3" id="KW-0238">DNA-binding</keyword>
<dbReference type="GO" id="GO:0015074">
    <property type="term" value="P:DNA integration"/>
    <property type="evidence" value="ECO:0007669"/>
    <property type="project" value="InterPro"/>
</dbReference>
<dbReference type="EMBL" id="FAOZ01000052">
    <property type="protein sequence ID" value="CUU60976.1"/>
    <property type="molecule type" value="Genomic_DNA"/>
</dbReference>
<dbReference type="PANTHER" id="PTHR34605">
    <property type="entry name" value="PHAGE_INTEGRASE DOMAIN-CONTAINING PROTEIN"/>
    <property type="match status" value="1"/>
</dbReference>
<evidence type="ECO:0000256" key="2">
    <source>
        <dbReference type="ARBA" id="ARBA00023172"/>
    </source>
</evidence>
<dbReference type="Proteomes" id="UP000198802">
    <property type="component" value="Unassembled WGS sequence"/>
</dbReference>
<dbReference type="Gene3D" id="1.10.443.10">
    <property type="entry name" value="Intergrase catalytic core"/>
    <property type="match status" value="1"/>
</dbReference>
<dbReference type="SUPFAM" id="SSF47823">
    <property type="entry name" value="lambda integrase-like, N-terminal domain"/>
    <property type="match status" value="1"/>
</dbReference>
<dbReference type="GO" id="GO:0006310">
    <property type="term" value="P:DNA recombination"/>
    <property type="evidence" value="ECO:0007669"/>
    <property type="project" value="UniProtKB-KW"/>
</dbReference>
<dbReference type="CDD" id="cd00799">
    <property type="entry name" value="INT_Cre_C"/>
    <property type="match status" value="1"/>
</dbReference>
<proteinExistence type="predicted"/>
<dbReference type="SUPFAM" id="SSF56349">
    <property type="entry name" value="DNA breaking-rejoining enzymes"/>
    <property type="match status" value="1"/>
</dbReference>
<evidence type="ECO:0000259" key="4">
    <source>
        <dbReference type="PROSITE" id="PS51898"/>
    </source>
</evidence>
<evidence type="ECO:0000256" key="3">
    <source>
        <dbReference type="PROSITE-ProRule" id="PRU01248"/>
    </source>
</evidence>
<dbReference type="Gene3D" id="1.10.150.130">
    <property type="match status" value="1"/>
</dbReference>
<organism evidence="6 7">
    <name type="scientific">Parafrankia irregularis</name>
    <dbReference type="NCBI Taxonomy" id="795642"/>
    <lineage>
        <taxon>Bacteria</taxon>
        <taxon>Bacillati</taxon>
        <taxon>Actinomycetota</taxon>
        <taxon>Actinomycetes</taxon>
        <taxon>Frankiales</taxon>
        <taxon>Frankiaceae</taxon>
        <taxon>Parafrankia</taxon>
    </lineage>
</organism>
<dbReference type="InterPro" id="IPR044068">
    <property type="entry name" value="CB"/>
</dbReference>
<dbReference type="InterPro" id="IPR013762">
    <property type="entry name" value="Integrase-like_cat_sf"/>
</dbReference>
<sequence length="348" mass="36842">MDPVAASDPVAAGGGELVLAAAGPPPAAGVPARLADTLDELVRAGKAASTWRAYDADWRHFRAWCDREGLAALPAAPTTIAAYLADHAGPRGTPGALAVSTLGRRLAALSVAHLAAGVDPPPTRAPEVTSVWNGIRRTYTVAPAQVTPTRTRDIRAMIDAMDLTGPAAPRLADLRDRALLLIAYSGALRRSELVALDVDDLPEDDHGLRLHIRRSKTDQDGAGALVGLPYGSRLPTCPVRAWRAWTAAAGLTDGPAFRGIDRHGHLAAKRLSDRAVADILARRAAAAGLTGRFAGHSTRRGFATEAYAHGVPEPAVMRQGRWKSRTTMDRYREDGTVWDDNAAARLGL</sequence>